<accession>A0ABU3HA23</accession>
<dbReference type="InterPro" id="IPR052032">
    <property type="entry name" value="ATP-dep_AA_Ligase"/>
</dbReference>
<keyword evidence="3 4" id="KW-0067">ATP-binding</keyword>
<evidence type="ECO:0000313" key="7">
    <source>
        <dbReference type="Proteomes" id="UP001248709"/>
    </source>
</evidence>
<dbReference type="PROSITE" id="PS50975">
    <property type="entry name" value="ATP_GRASP"/>
    <property type="match status" value="1"/>
</dbReference>
<reference evidence="6 7" key="1">
    <citation type="submission" date="2023-07" db="EMBL/GenBank/DDBJ databases">
        <title>Genomic Encyclopedia of Type Strains, Phase IV (KMG-IV): sequencing the most valuable type-strain genomes for metagenomic binning, comparative biology and taxonomic classification.</title>
        <authorList>
            <person name="Goeker M."/>
        </authorList>
    </citation>
    <scope>NUCLEOTIDE SEQUENCE [LARGE SCALE GENOMIC DNA]</scope>
    <source>
        <strain evidence="6 7">T98</strain>
    </source>
</reference>
<evidence type="ECO:0000256" key="3">
    <source>
        <dbReference type="ARBA" id="ARBA00022840"/>
    </source>
</evidence>
<dbReference type="PANTHER" id="PTHR43585">
    <property type="entry name" value="FUMIPYRROLE BIOSYNTHESIS PROTEIN C"/>
    <property type="match status" value="1"/>
</dbReference>
<keyword evidence="2 4" id="KW-0547">Nucleotide-binding</keyword>
<protein>
    <submittedName>
        <fullName evidence="6">Biotin carboxylase</fullName>
    </submittedName>
</protein>
<dbReference type="InterPro" id="IPR041472">
    <property type="entry name" value="BL00235/CARNS1_N"/>
</dbReference>
<sequence>MKSKRLFLLGIPETHIERAITRAHKLGMEVIVGDTPSSLEKYQHLLREADERVAVDYTNYDELFSVTQRIHQGKKLDAIFTFKEAGLYHVSKLQHEFKMCGNPPEVVSSCLDKYKTRQILKNAGLKSPGFALCKSVEEVYEFWGRHNHPVILKPNNQQGSIGVIKINSTEEIEGSFNECLKHSKDDGAILAEEFIDGKEISIEAAVYRNELELFGVTEKFLFPGTFVESGHMSPYKEENHRLYHRFIQNVIRILGITFGPLHIEAFHTKDDLVIGEVHTRYGGDNIVTITELAMDCDMHTPIFSQLADVPYTVKSHTSKSTSAIRFLNPSPGTVHSVEVVEDLHDLEGLVDFNIDCRAGDIIHPIKSSYDRVGWVLAKGSTRYETNYTLDQALEKIKMITK</sequence>
<dbReference type="InterPro" id="IPR040570">
    <property type="entry name" value="LAL_C2"/>
</dbReference>
<dbReference type="RefSeq" id="WP_025699088.1">
    <property type="nucleotide sequence ID" value="NZ_JAUSUY010000013.1"/>
</dbReference>
<evidence type="ECO:0000256" key="1">
    <source>
        <dbReference type="ARBA" id="ARBA00022598"/>
    </source>
</evidence>
<evidence type="ECO:0000256" key="4">
    <source>
        <dbReference type="PROSITE-ProRule" id="PRU00409"/>
    </source>
</evidence>
<dbReference type="Gene3D" id="3.40.50.20">
    <property type="match status" value="1"/>
</dbReference>
<evidence type="ECO:0000313" key="6">
    <source>
        <dbReference type="EMBL" id="MDT3427672.1"/>
    </source>
</evidence>
<evidence type="ECO:0000259" key="5">
    <source>
        <dbReference type="PROSITE" id="PS50975"/>
    </source>
</evidence>
<proteinExistence type="predicted"/>
<dbReference type="InterPro" id="IPR011761">
    <property type="entry name" value="ATP-grasp"/>
</dbReference>
<organism evidence="6 7">
    <name type="scientific">Paenibacillus forsythiae</name>
    <dbReference type="NCBI Taxonomy" id="365616"/>
    <lineage>
        <taxon>Bacteria</taxon>
        <taxon>Bacillati</taxon>
        <taxon>Bacillota</taxon>
        <taxon>Bacilli</taxon>
        <taxon>Bacillales</taxon>
        <taxon>Paenibacillaceae</taxon>
        <taxon>Paenibacillus</taxon>
    </lineage>
</organism>
<dbReference type="Pfam" id="PF18130">
    <property type="entry name" value="ATPgrasp_N"/>
    <property type="match status" value="1"/>
</dbReference>
<dbReference type="Pfam" id="PF18603">
    <property type="entry name" value="LAL_C2"/>
    <property type="match status" value="1"/>
</dbReference>
<gene>
    <name evidence="6" type="ORF">J2Z22_003235</name>
</gene>
<keyword evidence="1" id="KW-0436">Ligase</keyword>
<dbReference type="SUPFAM" id="SSF56059">
    <property type="entry name" value="Glutathione synthetase ATP-binding domain-like"/>
    <property type="match status" value="1"/>
</dbReference>
<dbReference type="Proteomes" id="UP001248709">
    <property type="component" value="Unassembled WGS sequence"/>
</dbReference>
<name>A0ABU3HA23_9BACL</name>
<evidence type="ECO:0000256" key="2">
    <source>
        <dbReference type="ARBA" id="ARBA00022741"/>
    </source>
</evidence>
<dbReference type="EMBL" id="JAUSUY010000013">
    <property type="protein sequence ID" value="MDT3427672.1"/>
    <property type="molecule type" value="Genomic_DNA"/>
</dbReference>
<dbReference type="Gene3D" id="3.30.470.20">
    <property type="entry name" value="ATP-grasp fold, B domain"/>
    <property type="match status" value="1"/>
</dbReference>
<dbReference type="PANTHER" id="PTHR43585:SF2">
    <property type="entry name" value="ATP-GRASP ENZYME FSQD"/>
    <property type="match status" value="1"/>
</dbReference>
<keyword evidence="7" id="KW-1185">Reference proteome</keyword>
<feature type="domain" description="ATP-grasp" evidence="5">
    <location>
        <begin position="117"/>
        <end position="307"/>
    </location>
</feature>
<comment type="caution">
    <text evidence="6">The sequence shown here is derived from an EMBL/GenBank/DDBJ whole genome shotgun (WGS) entry which is preliminary data.</text>
</comment>
<dbReference type="Pfam" id="PF13535">
    <property type="entry name" value="ATP-grasp_4"/>
    <property type="match status" value="1"/>
</dbReference>